<keyword evidence="3" id="KW-1185">Reference proteome</keyword>
<evidence type="ECO:0000256" key="1">
    <source>
        <dbReference type="SAM" id="Phobius"/>
    </source>
</evidence>
<feature type="transmembrane region" description="Helical" evidence="1">
    <location>
        <begin position="6"/>
        <end position="22"/>
    </location>
</feature>
<evidence type="ECO:0000313" key="3">
    <source>
        <dbReference type="Proteomes" id="UP000692954"/>
    </source>
</evidence>
<dbReference type="OrthoDB" id="10265393at2759"/>
<dbReference type="InterPro" id="IPR004277">
    <property type="entry name" value="PSS"/>
</dbReference>
<evidence type="ECO:0000313" key="2">
    <source>
        <dbReference type="EMBL" id="CAD8128675.1"/>
    </source>
</evidence>
<protein>
    <recommendedName>
        <fullName evidence="4">Transmembrane protein</fullName>
    </recommendedName>
</protein>
<keyword evidence="1" id="KW-1133">Transmembrane helix</keyword>
<proteinExistence type="predicted"/>
<feature type="transmembrane region" description="Helical" evidence="1">
    <location>
        <begin position="62"/>
        <end position="80"/>
    </location>
</feature>
<dbReference type="AlphaFoldDB" id="A0A8S1RPG2"/>
<gene>
    <name evidence="2" type="ORF">PSON_ATCC_30995.1.T1930030</name>
</gene>
<name>A0A8S1RPG2_9CILI</name>
<keyword evidence="1" id="KW-0812">Transmembrane</keyword>
<feature type="transmembrane region" description="Helical" evidence="1">
    <location>
        <begin position="153"/>
        <end position="173"/>
    </location>
</feature>
<evidence type="ECO:0008006" key="4">
    <source>
        <dbReference type="Google" id="ProtNLM"/>
    </source>
</evidence>
<dbReference type="Proteomes" id="UP000692954">
    <property type="component" value="Unassembled WGS sequence"/>
</dbReference>
<feature type="transmembrane region" description="Helical" evidence="1">
    <location>
        <begin position="100"/>
        <end position="123"/>
    </location>
</feature>
<organism evidence="2 3">
    <name type="scientific">Paramecium sonneborni</name>
    <dbReference type="NCBI Taxonomy" id="65129"/>
    <lineage>
        <taxon>Eukaryota</taxon>
        <taxon>Sar</taxon>
        <taxon>Alveolata</taxon>
        <taxon>Ciliophora</taxon>
        <taxon>Intramacronucleata</taxon>
        <taxon>Oligohymenophorea</taxon>
        <taxon>Peniculida</taxon>
        <taxon>Parameciidae</taxon>
        <taxon>Paramecium</taxon>
    </lineage>
</organism>
<dbReference type="GO" id="GO:0106245">
    <property type="term" value="F:L-serine-phosphatidylethanolamine phosphatidyltransferase activity"/>
    <property type="evidence" value="ECO:0007669"/>
    <property type="project" value="InterPro"/>
</dbReference>
<dbReference type="EMBL" id="CAJJDN010000193">
    <property type="protein sequence ID" value="CAD8128675.1"/>
    <property type="molecule type" value="Genomic_DNA"/>
</dbReference>
<sequence>MLEIYALAWSYNAFLIFLIFQNESEARQLMKLGDNSLGRSVMKDMHTNDDNCKFEIVNSRQFRSLFLMALFKLVLLAFLLRDVWFFNFWQIFDNNYLGNIYYHILENGETIGNTLFVFLGLWVSKKLVIEQFNWLCRKDKSFTQWLVWHDRKYFGAAFGTWLAETIKFPYWIFLNELIMGTSQMLDGVIQIICLFWNGSTQLEIKNMQDNIDIQQYGHFSRKLLQAQNSQKTLDANKPYQISIPWIAIIIISILVQLVMRIKNKRILKVQAQ</sequence>
<keyword evidence="1" id="KW-0472">Membrane</keyword>
<accession>A0A8S1RPG2</accession>
<comment type="caution">
    <text evidence="2">The sequence shown here is derived from an EMBL/GenBank/DDBJ whole genome shotgun (WGS) entry which is preliminary data.</text>
</comment>
<dbReference type="Pfam" id="PF03034">
    <property type="entry name" value="PSS"/>
    <property type="match status" value="1"/>
</dbReference>
<reference evidence="2" key="1">
    <citation type="submission" date="2021-01" db="EMBL/GenBank/DDBJ databases">
        <authorList>
            <consortium name="Genoscope - CEA"/>
            <person name="William W."/>
        </authorList>
    </citation>
    <scope>NUCLEOTIDE SEQUENCE</scope>
</reference>
<feature type="transmembrane region" description="Helical" evidence="1">
    <location>
        <begin position="241"/>
        <end position="259"/>
    </location>
</feature>
<dbReference type="GO" id="GO:0006659">
    <property type="term" value="P:phosphatidylserine biosynthetic process"/>
    <property type="evidence" value="ECO:0007669"/>
    <property type="project" value="InterPro"/>
</dbReference>